<dbReference type="GO" id="GO:0005783">
    <property type="term" value="C:endoplasmic reticulum"/>
    <property type="evidence" value="ECO:0007669"/>
    <property type="project" value="UniProtKB-SubCell"/>
</dbReference>
<protein>
    <recommendedName>
        <fullName evidence="9">Trans-2,3-enoyl-CoA reductase-like</fullName>
    </recommendedName>
    <alternativeName>
        <fullName evidence="10">Steroid 5-alpha-reductase 2-like 2 protein</fullName>
    </alternativeName>
</protein>
<evidence type="ECO:0000256" key="8">
    <source>
        <dbReference type="ARBA" id="ARBA00023136"/>
    </source>
</evidence>
<evidence type="ECO:0000256" key="2">
    <source>
        <dbReference type="ARBA" id="ARBA00004240"/>
    </source>
</evidence>
<keyword evidence="5" id="KW-0256">Endoplasmic reticulum</keyword>
<evidence type="ECO:0000256" key="7">
    <source>
        <dbReference type="ARBA" id="ARBA00023002"/>
    </source>
</evidence>
<sequence length="96" mass="11091">MKMDNFEILDAKTKEKLLLLDKVEPTATILDIKALFQKSNPKWYPARQSLRLDPSKLYSDSVFCLHAVGISDRVRRPAHHLSHVLLPPPFHIFTQI</sequence>
<reference evidence="12" key="1">
    <citation type="submission" date="2025-08" db="UniProtKB">
        <authorList>
            <consortium name="Ensembl"/>
        </authorList>
    </citation>
    <scope>IDENTIFICATION</scope>
</reference>
<dbReference type="Ensembl" id="ENSPMGT00000010928.1">
    <property type="protein sequence ID" value="ENSPMGP00000010241.1"/>
    <property type="gene ID" value="ENSPMGG00000008493.1"/>
</dbReference>
<accession>A0A3B4A173</accession>
<dbReference type="GO" id="GO:0016491">
    <property type="term" value="F:oxidoreductase activity"/>
    <property type="evidence" value="ECO:0007669"/>
    <property type="project" value="UniProtKB-KW"/>
</dbReference>
<keyword evidence="8" id="KW-0472">Membrane</keyword>
<dbReference type="GO" id="GO:0016020">
    <property type="term" value="C:membrane"/>
    <property type="evidence" value="ECO:0007669"/>
    <property type="project" value="UniProtKB-SubCell"/>
</dbReference>
<evidence type="ECO:0000256" key="4">
    <source>
        <dbReference type="ARBA" id="ARBA00022692"/>
    </source>
</evidence>
<proteinExistence type="inferred from homology"/>
<evidence type="ECO:0000256" key="1">
    <source>
        <dbReference type="ARBA" id="ARBA00004141"/>
    </source>
</evidence>
<evidence type="ECO:0000256" key="9">
    <source>
        <dbReference type="ARBA" id="ARBA00070012"/>
    </source>
</evidence>
<name>A0A3B4A173_9GOBI</name>
<evidence type="ECO:0000313" key="12">
    <source>
        <dbReference type="Ensembl" id="ENSPMGP00000010241.1"/>
    </source>
</evidence>
<organism evidence="12 13">
    <name type="scientific">Periophthalmus magnuspinnatus</name>
    <dbReference type="NCBI Taxonomy" id="409849"/>
    <lineage>
        <taxon>Eukaryota</taxon>
        <taxon>Metazoa</taxon>
        <taxon>Chordata</taxon>
        <taxon>Craniata</taxon>
        <taxon>Vertebrata</taxon>
        <taxon>Euteleostomi</taxon>
        <taxon>Actinopterygii</taxon>
        <taxon>Neopterygii</taxon>
        <taxon>Teleostei</taxon>
        <taxon>Neoteleostei</taxon>
        <taxon>Acanthomorphata</taxon>
        <taxon>Gobiaria</taxon>
        <taxon>Gobiiformes</taxon>
        <taxon>Gobioidei</taxon>
        <taxon>Gobiidae</taxon>
        <taxon>Oxudercinae</taxon>
        <taxon>Periophthalmus</taxon>
    </lineage>
</organism>
<feature type="domain" description="TECR-like N-terminal" evidence="11">
    <location>
        <begin position="6"/>
        <end position="56"/>
    </location>
</feature>
<dbReference type="FunFam" id="3.10.20.90:FF:000131">
    <property type="entry name" value="trans-2,3-enoyl-CoA reductase-like"/>
    <property type="match status" value="1"/>
</dbReference>
<keyword evidence="4" id="KW-0812">Transmembrane</keyword>
<dbReference type="Pfam" id="PF21696">
    <property type="entry name" value="TECR_N"/>
    <property type="match status" value="1"/>
</dbReference>
<comment type="subcellular location">
    <subcellularLocation>
        <location evidence="2">Endoplasmic reticulum</location>
    </subcellularLocation>
    <subcellularLocation>
        <location evidence="1">Membrane</location>
        <topology evidence="1">Multi-pass membrane protein</topology>
    </subcellularLocation>
</comment>
<dbReference type="Gene3D" id="3.10.20.90">
    <property type="entry name" value="Phosphatidylinositol 3-kinase Catalytic Subunit, Chain A, domain 1"/>
    <property type="match status" value="1"/>
</dbReference>
<evidence type="ECO:0000256" key="6">
    <source>
        <dbReference type="ARBA" id="ARBA00022989"/>
    </source>
</evidence>
<comment type="similarity">
    <text evidence="3">Belongs to the steroid 5-alpha reductase family.</text>
</comment>
<evidence type="ECO:0000313" key="13">
    <source>
        <dbReference type="Proteomes" id="UP000261520"/>
    </source>
</evidence>
<evidence type="ECO:0000256" key="5">
    <source>
        <dbReference type="ARBA" id="ARBA00022824"/>
    </source>
</evidence>
<dbReference type="AlphaFoldDB" id="A0A3B4A173"/>
<reference evidence="12" key="2">
    <citation type="submission" date="2025-09" db="UniProtKB">
        <authorList>
            <consortium name="Ensembl"/>
        </authorList>
    </citation>
    <scope>IDENTIFICATION</scope>
</reference>
<evidence type="ECO:0000259" key="11">
    <source>
        <dbReference type="Pfam" id="PF21696"/>
    </source>
</evidence>
<keyword evidence="7" id="KW-0560">Oxidoreductase</keyword>
<evidence type="ECO:0000256" key="3">
    <source>
        <dbReference type="ARBA" id="ARBA00007742"/>
    </source>
</evidence>
<evidence type="ECO:0000256" key="10">
    <source>
        <dbReference type="ARBA" id="ARBA00079977"/>
    </source>
</evidence>
<keyword evidence="6" id="KW-1133">Transmembrane helix</keyword>
<dbReference type="InterPro" id="IPR049127">
    <property type="entry name" value="TECR-like_N"/>
</dbReference>
<dbReference type="Proteomes" id="UP000261520">
    <property type="component" value="Unplaced"/>
</dbReference>
<keyword evidence="13" id="KW-1185">Reference proteome</keyword>